<protein>
    <submittedName>
        <fullName evidence="2">Uncharacterized protein</fullName>
    </submittedName>
</protein>
<proteinExistence type="predicted"/>
<evidence type="ECO:0000313" key="2">
    <source>
        <dbReference type="EMBL" id="KAJ9142378.1"/>
    </source>
</evidence>
<dbReference type="Proteomes" id="UP001174694">
    <property type="component" value="Unassembled WGS sequence"/>
</dbReference>
<comment type="caution">
    <text evidence="2">The sequence shown here is derived from an EMBL/GenBank/DDBJ whole genome shotgun (WGS) entry which is preliminary data.</text>
</comment>
<evidence type="ECO:0000256" key="1">
    <source>
        <dbReference type="SAM" id="MobiDB-lite"/>
    </source>
</evidence>
<name>A0AA38VN30_9PEZI</name>
<keyword evidence="3" id="KW-1185">Reference proteome</keyword>
<dbReference type="AlphaFoldDB" id="A0AA38VN30"/>
<feature type="compositionally biased region" description="Low complexity" evidence="1">
    <location>
        <begin position="19"/>
        <end position="29"/>
    </location>
</feature>
<accession>A0AA38VN30</accession>
<reference evidence="2" key="1">
    <citation type="submission" date="2022-07" db="EMBL/GenBank/DDBJ databases">
        <title>Fungi with potential for degradation of polypropylene.</title>
        <authorList>
            <person name="Gostincar C."/>
        </authorList>
    </citation>
    <scope>NUCLEOTIDE SEQUENCE</scope>
    <source>
        <strain evidence="2">EXF-13308</strain>
    </source>
</reference>
<sequence length="257" mass="28572">MNRFRTKKKAKDDIATSRPSLESEPSSLSFKFRRGKKSHEEEQKQGIDLANALPSNDDFRTSLLMTGLSARFSMLREQDDPNTKIGKASDDSVLFPKRQSRLLDYGFTAGLADIAEVESIRGPPSFSRMDSFVSDDAVSTKGSLINRPKPTEGNNLFGGRQKIYKIPLGTSSSKNVPGRMGGRALYEDDVAMSSFQRWRQQEKEAIAPGNDTRNASSEDSMQDAKGTGRKRLQQPPILRPQFPKGPLHGPDDYTNRA</sequence>
<dbReference type="EMBL" id="JANBVO010000022">
    <property type="protein sequence ID" value="KAJ9142378.1"/>
    <property type="molecule type" value="Genomic_DNA"/>
</dbReference>
<evidence type="ECO:0000313" key="3">
    <source>
        <dbReference type="Proteomes" id="UP001174694"/>
    </source>
</evidence>
<organism evidence="2 3">
    <name type="scientific">Pleurostoma richardsiae</name>
    <dbReference type="NCBI Taxonomy" id="41990"/>
    <lineage>
        <taxon>Eukaryota</taxon>
        <taxon>Fungi</taxon>
        <taxon>Dikarya</taxon>
        <taxon>Ascomycota</taxon>
        <taxon>Pezizomycotina</taxon>
        <taxon>Sordariomycetes</taxon>
        <taxon>Sordariomycetidae</taxon>
        <taxon>Calosphaeriales</taxon>
        <taxon>Pleurostomataceae</taxon>
        <taxon>Pleurostoma</taxon>
    </lineage>
</organism>
<feature type="region of interest" description="Disordered" evidence="1">
    <location>
        <begin position="199"/>
        <end position="257"/>
    </location>
</feature>
<gene>
    <name evidence="2" type="ORF">NKR23_g7179</name>
</gene>
<feature type="region of interest" description="Disordered" evidence="1">
    <location>
        <begin position="1"/>
        <end position="53"/>
    </location>
</feature>